<organism evidence="1 2">
    <name type="scientific">Micrococcus endophyticus</name>
    <dbReference type="NCBI Taxonomy" id="455343"/>
    <lineage>
        <taxon>Bacteria</taxon>
        <taxon>Bacillati</taxon>
        <taxon>Actinomycetota</taxon>
        <taxon>Actinomycetes</taxon>
        <taxon>Micrococcales</taxon>
        <taxon>Micrococcaceae</taxon>
        <taxon>Micrococcus</taxon>
    </lineage>
</organism>
<name>A0A7W9JKQ6_9MICC</name>
<protein>
    <recommendedName>
        <fullName evidence="3">DUF1852 domain-containing protein</fullName>
    </recommendedName>
</protein>
<evidence type="ECO:0008006" key="3">
    <source>
        <dbReference type="Google" id="ProtNLM"/>
    </source>
</evidence>
<reference evidence="1 2" key="1">
    <citation type="submission" date="2020-08" db="EMBL/GenBank/DDBJ databases">
        <title>Sequencing the genomes of 1000 actinobacteria strains.</title>
        <authorList>
            <person name="Klenk H.-P."/>
        </authorList>
    </citation>
    <scope>NUCLEOTIDE SEQUENCE [LARGE SCALE GENOMIC DNA]</scope>
    <source>
        <strain evidence="1 2">DSM 17945</strain>
    </source>
</reference>
<sequence>MSHATLVPSTVPTRVDDLTFSIHTTPFDEDYTPAASTRATTNFANLARGADRRENLRAALAMIDGRLNDLAPWDNPERDRYTARIEIVSIDVHFTADDGADVDFPLMEMLDVRVVERATGAVLGRSVGNNFSSYVRDHDFSVVLPAHAATSPGTEEPDGFGDKHGRLFRHLLDSQAYRERFPQPPVICISVSTSRTYRRLTNEHPVLGVEYRQDEASRTDRYFGRMGLGIRCFLPRGAVAPLAFYSRGDLLNDHANLSLAGLIATMETFQRIYRPEIYNANAGAGEVYRPRLDHGDFSQTRIAYDREERARLGREQGEYTQEHFVGPHRDLLERWAAAHAARDTEETR</sequence>
<evidence type="ECO:0000313" key="1">
    <source>
        <dbReference type="EMBL" id="MBB5849652.1"/>
    </source>
</evidence>
<gene>
    <name evidence="1" type="ORF">HDA33_002216</name>
</gene>
<evidence type="ECO:0000313" key="2">
    <source>
        <dbReference type="Proteomes" id="UP000567246"/>
    </source>
</evidence>
<dbReference type="Pfam" id="PF08908">
    <property type="entry name" value="MesX"/>
    <property type="match status" value="1"/>
</dbReference>
<accession>A0A7W9JKQ6</accession>
<comment type="caution">
    <text evidence="1">The sequence shown here is derived from an EMBL/GenBank/DDBJ whole genome shotgun (WGS) entry which is preliminary data.</text>
</comment>
<dbReference type="Proteomes" id="UP000567246">
    <property type="component" value="Unassembled WGS sequence"/>
</dbReference>
<dbReference type="EMBL" id="JACHMW010000001">
    <property type="protein sequence ID" value="MBB5849652.1"/>
    <property type="molecule type" value="Genomic_DNA"/>
</dbReference>
<proteinExistence type="predicted"/>
<dbReference type="InterPro" id="IPR015004">
    <property type="entry name" value="MesX"/>
</dbReference>
<dbReference type="RefSeq" id="WP_184173294.1">
    <property type="nucleotide sequence ID" value="NZ_BAABAG010000018.1"/>
</dbReference>
<keyword evidence="2" id="KW-1185">Reference proteome</keyword>
<dbReference type="AlphaFoldDB" id="A0A7W9JKQ6"/>